<comment type="caution">
    <text evidence="1">The sequence shown here is derived from an EMBL/GenBank/DDBJ whole genome shotgun (WGS) entry which is preliminary data.</text>
</comment>
<dbReference type="Proteomes" id="UP000306319">
    <property type="component" value="Unassembled WGS sequence"/>
</dbReference>
<name>A0AC61RAR6_9BACT</name>
<gene>
    <name evidence="1" type="ORF">E5331_16900</name>
</gene>
<evidence type="ECO:0000313" key="1">
    <source>
        <dbReference type="EMBL" id="TGY76880.1"/>
    </source>
</evidence>
<sequence length="181" mass="20095">MKKNYVYVGAILMLAATLPLQSCIGSFSLTNKVLSWNNQVGSKFVNELVFFAFWILPVYEVTSVADLLILNSIEFWSGNNPVEASTKVIDTDQGRYYIACDGKGYDITAPNGDKVRLDFEADSQTWSVGVNDEETIPFMTMIDDSHVKMITPQGDFRAIPLSEQGVMAYSSMTQGTTLCMK</sequence>
<keyword evidence="2" id="KW-1185">Reference proteome</keyword>
<organism evidence="1 2">
    <name type="scientific">Lepagella muris</name>
    <dbReference type="NCBI Taxonomy" id="3032870"/>
    <lineage>
        <taxon>Bacteria</taxon>
        <taxon>Pseudomonadati</taxon>
        <taxon>Bacteroidota</taxon>
        <taxon>Bacteroidia</taxon>
        <taxon>Bacteroidales</taxon>
        <taxon>Muribaculaceae</taxon>
        <taxon>Lepagella</taxon>
    </lineage>
</organism>
<dbReference type="EMBL" id="SRYB01000034">
    <property type="protein sequence ID" value="TGY76880.1"/>
    <property type="molecule type" value="Genomic_DNA"/>
</dbReference>
<evidence type="ECO:0000313" key="2">
    <source>
        <dbReference type="Proteomes" id="UP000306319"/>
    </source>
</evidence>
<proteinExistence type="predicted"/>
<protein>
    <submittedName>
        <fullName evidence="1">DUF3332 domain-containing protein</fullName>
    </submittedName>
</protein>
<accession>A0AC61RAR6</accession>
<reference evidence="1" key="1">
    <citation type="submission" date="2019-04" db="EMBL/GenBank/DDBJ databases">
        <title>Microbes associate with the intestines of laboratory mice.</title>
        <authorList>
            <person name="Navarre W."/>
            <person name="Wong E."/>
            <person name="Huang K."/>
            <person name="Tropini C."/>
            <person name="Ng K."/>
            <person name="Yu B."/>
        </authorList>
    </citation>
    <scope>NUCLEOTIDE SEQUENCE</scope>
    <source>
        <strain evidence="1">NM04_E33</strain>
    </source>
</reference>